<evidence type="ECO:0000313" key="1">
    <source>
        <dbReference type="EMBL" id="MDX8332858.1"/>
    </source>
</evidence>
<sequence length="180" mass="20372">MSVQQAEQEMVDQLRNITDRLDGDRWVIEEDDGGKHLVSMRSTGDGAIIATFHPDALRWEIELVGKALDLVRIFISVGDRAGRKIAKLKQQLGIQSEKERKGDYTTQASILISDRVFWRFLETKGAGGPVRDATAADTRLKSLLKFKSKKELNTDERAKSAWLSLWRDFGNWKGQGQGQR</sequence>
<reference evidence="1" key="1">
    <citation type="journal article" date="2023" name="Phytobiomes J">
        <title>Deciphering the key players within the bacterial microbiota associated with aerial crown gall tumors on rhododendron: Insights into the gallobiome.</title>
        <authorList>
            <person name="Kuzmanovic N."/>
            <person name="Nesme J."/>
            <person name="Wolf J."/>
            <person name="Neumann-Schaal M."/>
            <person name="Petersen J."/>
            <person name="Fernandez-Gnecco G."/>
            <person name="Sproeer C."/>
            <person name="Bunk B."/>
            <person name="Overmann J."/>
            <person name="Sorensen S.J."/>
            <person name="Idczak E."/>
            <person name="Smalla K."/>
        </authorList>
    </citation>
    <scope>NUCLEOTIDE SEQUENCE [LARGE SCALE GENOMIC DNA]</scope>
    <source>
        <strain evidence="1">Rho-14.1</strain>
    </source>
</reference>
<evidence type="ECO:0000313" key="2">
    <source>
        <dbReference type="Proteomes" id="UP001277561"/>
    </source>
</evidence>
<accession>A0ABU4W508</accession>
<dbReference type="RefSeq" id="WP_320188883.1">
    <property type="nucleotide sequence ID" value="NZ_CP192772.1"/>
</dbReference>
<dbReference type="EMBL" id="JAVRAD010000026">
    <property type="protein sequence ID" value="MDX8332858.1"/>
    <property type="molecule type" value="Genomic_DNA"/>
</dbReference>
<proteinExistence type="predicted"/>
<protein>
    <submittedName>
        <fullName evidence="1">Uncharacterized protein</fullName>
    </submittedName>
</protein>
<gene>
    <name evidence="1" type="ORF">RMS29_27045</name>
</gene>
<comment type="caution">
    <text evidence="1">The sequence shown here is derived from an EMBL/GenBank/DDBJ whole genome shotgun (WGS) entry which is preliminary data.</text>
</comment>
<dbReference type="Proteomes" id="UP001277561">
    <property type="component" value="Unassembled WGS sequence"/>
</dbReference>
<keyword evidence="2" id="KW-1185">Reference proteome</keyword>
<name>A0ABU4W508_9HYPH</name>
<organism evidence="1 2">
    <name type="scientific">Agrobacterium rosae</name>
    <dbReference type="NCBI Taxonomy" id="1972867"/>
    <lineage>
        <taxon>Bacteria</taxon>
        <taxon>Pseudomonadati</taxon>
        <taxon>Pseudomonadota</taxon>
        <taxon>Alphaproteobacteria</taxon>
        <taxon>Hyphomicrobiales</taxon>
        <taxon>Rhizobiaceae</taxon>
        <taxon>Rhizobium/Agrobacterium group</taxon>
        <taxon>Agrobacterium</taxon>
    </lineage>
</organism>